<dbReference type="GO" id="GO:0016740">
    <property type="term" value="F:transferase activity"/>
    <property type="evidence" value="ECO:0007669"/>
    <property type="project" value="InterPro"/>
</dbReference>
<evidence type="ECO:0000313" key="1">
    <source>
        <dbReference type="Ensembl" id="ENSMUNP00000029956.1"/>
    </source>
</evidence>
<reference evidence="1" key="1">
    <citation type="submission" date="2020-03" db="EMBL/GenBank/DDBJ databases">
        <title>Melopsittacus undulatus (budgerigar) genome, bMelUnd1, maternal haplotype with Z.</title>
        <authorList>
            <person name="Gedman G."/>
            <person name="Mountcastle J."/>
            <person name="Haase B."/>
            <person name="Formenti G."/>
            <person name="Wright T."/>
            <person name="Apodaca J."/>
            <person name="Pelan S."/>
            <person name="Chow W."/>
            <person name="Rhie A."/>
            <person name="Howe K."/>
            <person name="Fedrigo O."/>
            <person name="Jarvis E.D."/>
        </authorList>
    </citation>
    <scope>NUCLEOTIDE SEQUENCE [LARGE SCALE GENOMIC DNA]</scope>
</reference>
<proteinExistence type="predicted"/>
<sequence length="263" mass="29441">MGSWAAATWRLGGCRGRGGLRAVPRRRGSSRPGGGHRAATLSDLLQSSVGGEEPDAAAAARQERRSPREGTVLLFPGQGSQWVGMGRGLLRYPGVRDMYSLAEKVLGYDLLSLCLEGPQDELDRTRHCQPAVFVASLAAVEKLNHQRPERCTRSKCAPKPCKRRRKPSPAECSPLSVGERQITNLPAWKPVNTASLWGYKTPCVRYQTICFQTAESLQDTYRLWSFCRRMPENTILHVQKCFRSVGLFIPDLWNQRQSHWPKP</sequence>
<dbReference type="InterPro" id="IPR052760">
    <property type="entry name" value="Mitochondrial_malonyltrans"/>
</dbReference>
<dbReference type="GO" id="GO:0032787">
    <property type="term" value="P:monocarboxylic acid metabolic process"/>
    <property type="evidence" value="ECO:0007669"/>
    <property type="project" value="UniProtKB-ARBA"/>
</dbReference>
<keyword evidence="2" id="KW-1185">Reference proteome</keyword>
<protein>
    <submittedName>
        <fullName evidence="1">Uncharacterized protein</fullName>
    </submittedName>
</protein>
<dbReference type="InterPro" id="IPR001227">
    <property type="entry name" value="Ac_transferase_dom_sf"/>
</dbReference>
<accession>A0A8V5G3Q4</accession>
<evidence type="ECO:0000313" key="2">
    <source>
        <dbReference type="Proteomes" id="UP000694405"/>
    </source>
</evidence>
<dbReference type="AlphaFoldDB" id="A0A8V5G3Q4"/>
<reference evidence="1" key="3">
    <citation type="submission" date="2025-09" db="UniProtKB">
        <authorList>
            <consortium name="Ensembl"/>
        </authorList>
    </citation>
    <scope>IDENTIFICATION</scope>
</reference>
<dbReference type="Gene3D" id="3.40.366.10">
    <property type="entry name" value="Malonyl-Coenzyme A Acyl Carrier Protein, domain 2"/>
    <property type="match status" value="1"/>
</dbReference>
<dbReference type="PANTHER" id="PTHR47170">
    <property type="entry name" value="MALONYL-COA ACP TRANSACYLASE, ACP-BINDING"/>
    <property type="match status" value="1"/>
</dbReference>
<dbReference type="SUPFAM" id="SSF52151">
    <property type="entry name" value="FabD/lysophospholipase-like"/>
    <property type="match status" value="1"/>
</dbReference>
<dbReference type="Ensembl" id="ENSMUNT00000033300.1">
    <property type="protein sequence ID" value="ENSMUNP00000029956.1"/>
    <property type="gene ID" value="ENSMUNG00000010740.2"/>
</dbReference>
<dbReference type="PANTHER" id="PTHR47170:SF2">
    <property type="entry name" value="MALONYL-COA:ACP TRANSACYLASE (MAT) DOMAIN-CONTAINING PROTEIN"/>
    <property type="match status" value="1"/>
</dbReference>
<dbReference type="InterPro" id="IPR014043">
    <property type="entry name" value="Acyl_transferase_dom"/>
</dbReference>
<reference evidence="1" key="2">
    <citation type="submission" date="2025-08" db="UniProtKB">
        <authorList>
            <consortium name="Ensembl"/>
        </authorList>
    </citation>
    <scope>IDENTIFICATION</scope>
</reference>
<dbReference type="Pfam" id="PF00698">
    <property type="entry name" value="Acyl_transf_1"/>
    <property type="match status" value="1"/>
</dbReference>
<name>A0A8V5G3Q4_MELUD</name>
<organism evidence="1 2">
    <name type="scientific">Melopsittacus undulatus</name>
    <name type="common">Budgerigar</name>
    <name type="synonym">Psittacus undulatus</name>
    <dbReference type="NCBI Taxonomy" id="13146"/>
    <lineage>
        <taxon>Eukaryota</taxon>
        <taxon>Metazoa</taxon>
        <taxon>Chordata</taxon>
        <taxon>Craniata</taxon>
        <taxon>Vertebrata</taxon>
        <taxon>Euteleostomi</taxon>
        <taxon>Archelosauria</taxon>
        <taxon>Archosauria</taxon>
        <taxon>Dinosauria</taxon>
        <taxon>Saurischia</taxon>
        <taxon>Theropoda</taxon>
        <taxon>Coelurosauria</taxon>
        <taxon>Aves</taxon>
        <taxon>Neognathae</taxon>
        <taxon>Neoaves</taxon>
        <taxon>Telluraves</taxon>
        <taxon>Australaves</taxon>
        <taxon>Psittaciformes</taxon>
        <taxon>Psittaculidae</taxon>
        <taxon>Melopsittacus</taxon>
    </lineage>
</organism>
<gene>
    <name evidence="1" type="primary">LOC101870597</name>
</gene>
<dbReference type="Proteomes" id="UP000694405">
    <property type="component" value="Chromosome 5"/>
</dbReference>
<dbReference type="InterPro" id="IPR016035">
    <property type="entry name" value="Acyl_Trfase/lysoPLipase"/>
</dbReference>